<evidence type="ECO:0000313" key="1">
    <source>
        <dbReference type="EMBL" id="GFX89779.1"/>
    </source>
</evidence>
<keyword evidence="2" id="KW-1185">Reference proteome</keyword>
<name>A0A8X6RBW7_TRICX</name>
<dbReference type="Proteomes" id="UP000887159">
    <property type="component" value="Unassembled WGS sequence"/>
</dbReference>
<gene>
    <name evidence="1" type="ORF">TNCV_2256081</name>
</gene>
<dbReference type="EMBL" id="BMAU01021077">
    <property type="protein sequence ID" value="GFX89779.1"/>
    <property type="molecule type" value="Genomic_DNA"/>
</dbReference>
<reference evidence="1" key="1">
    <citation type="submission" date="2020-08" db="EMBL/GenBank/DDBJ databases">
        <title>Multicomponent nature underlies the extraordinary mechanical properties of spider dragline silk.</title>
        <authorList>
            <person name="Kono N."/>
            <person name="Nakamura H."/>
            <person name="Mori M."/>
            <person name="Yoshida Y."/>
            <person name="Ohtoshi R."/>
            <person name="Malay A.D."/>
            <person name="Moran D.A.P."/>
            <person name="Tomita M."/>
            <person name="Numata K."/>
            <person name="Arakawa K."/>
        </authorList>
    </citation>
    <scope>NUCLEOTIDE SEQUENCE</scope>
</reference>
<protein>
    <submittedName>
        <fullName evidence="1">Uncharacterized protein</fullName>
    </submittedName>
</protein>
<sequence>MFENPRHFRVPDNQREPTNCKTKHLLDSMDNGIMRINHDSYSMILKEVRKLTEEIEELKGELTLIGFCPIEGCQYHSKINAPIIAQKLKDSSKKLELDLKSRLTHQRKSKFKLPIFMVELQKKSPGFPRYLQGVKNDISFANAAKVTTDELPENLFAQCGTLRREKKSNAVSDDSGTFGFMDAIIEN</sequence>
<evidence type="ECO:0000313" key="2">
    <source>
        <dbReference type="Proteomes" id="UP000887159"/>
    </source>
</evidence>
<accession>A0A8X6RBW7</accession>
<comment type="caution">
    <text evidence="1">The sequence shown here is derived from an EMBL/GenBank/DDBJ whole genome shotgun (WGS) entry which is preliminary data.</text>
</comment>
<dbReference type="AlphaFoldDB" id="A0A8X6RBW7"/>
<proteinExistence type="predicted"/>
<organism evidence="1 2">
    <name type="scientific">Trichonephila clavipes</name>
    <name type="common">Golden silk orbweaver</name>
    <name type="synonym">Nephila clavipes</name>
    <dbReference type="NCBI Taxonomy" id="2585209"/>
    <lineage>
        <taxon>Eukaryota</taxon>
        <taxon>Metazoa</taxon>
        <taxon>Ecdysozoa</taxon>
        <taxon>Arthropoda</taxon>
        <taxon>Chelicerata</taxon>
        <taxon>Arachnida</taxon>
        <taxon>Araneae</taxon>
        <taxon>Araneomorphae</taxon>
        <taxon>Entelegynae</taxon>
        <taxon>Araneoidea</taxon>
        <taxon>Nephilidae</taxon>
        <taxon>Trichonephila</taxon>
    </lineage>
</organism>